<accession>A0A6B0Y2Z0</accession>
<comment type="caution">
    <text evidence="2">The sequence shown here is derived from an EMBL/GenBank/DDBJ whole genome shotgun (WGS) entry which is preliminary data.</text>
</comment>
<protein>
    <recommendedName>
        <fullName evidence="3">Family 43 glycosylhydrolase</fullName>
    </recommendedName>
</protein>
<dbReference type="InterPro" id="IPR023296">
    <property type="entry name" value="Glyco_hydro_beta-prop_sf"/>
</dbReference>
<evidence type="ECO:0000313" key="2">
    <source>
        <dbReference type="EMBL" id="MXY34625.1"/>
    </source>
</evidence>
<organism evidence="2">
    <name type="scientific">Boseongicola sp. SB0664_bin_43</name>
    <dbReference type="NCBI Taxonomy" id="2604844"/>
    <lineage>
        <taxon>Bacteria</taxon>
        <taxon>Pseudomonadati</taxon>
        <taxon>Pseudomonadota</taxon>
        <taxon>Alphaproteobacteria</taxon>
        <taxon>Rhodobacterales</taxon>
        <taxon>Paracoccaceae</taxon>
        <taxon>Boseongicola</taxon>
    </lineage>
</organism>
<dbReference type="EMBL" id="VXRY01000455">
    <property type="protein sequence ID" value="MXY34625.1"/>
    <property type="molecule type" value="Genomic_DNA"/>
</dbReference>
<sequence>MALWPAWRPGATNSRIRFSLFKDEMTRFTAKRLGTKPIIHPGLAQTIGTNINGPSAIRVPDWLKAPLGRYYLYFADHRGDHIRLAHSDRIAGPWQVHEPGALRLEDSGFPTRSSELDPPERLRESVATGDLRPHIASPDVHVDQARRQIVMHYHGLEIDCTQTTRRAVSGNGLEFRDPQPTGADFYARVFEWQGVTYAATLAGWLYRSPDSGQTFTGRTRLGDPATRHVAVFPFGDQLFLVFSRIGDAPERLLISRVLTTGSWRSWRLSDPRELLRAETPWEGAGQPVSPSHTGPADEPVNQLRDPHVLSEGNHLWLFYACAGESGLALAQLNRSGSDRE</sequence>
<name>A0A6B0Y2Z0_9RHOB</name>
<dbReference type="Gene3D" id="2.115.10.20">
    <property type="entry name" value="Glycosyl hydrolase domain, family 43"/>
    <property type="match status" value="1"/>
</dbReference>
<evidence type="ECO:0000256" key="1">
    <source>
        <dbReference type="SAM" id="MobiDB-lite"/>
    </source>
</evidence>
<gene>
    <name evidence="2" type="ORF">F4Y60_11170</name>
</gene>
<reference evidence="2" key="1">
    <citation type="submission" date="2019-09" db="EMBL/GenBank/DDBJ databases">
        <title>Characterisation of the sponge microbiome using genome-centric metagenomics.</title>
        <authorList>
            <person name="Engelberts J.P."/>
            <person name="Robbins S.J."/>
            <person name="De Goeij J.M."/>
            <person name="Aranda M."/>
            <person name="Bell S.C."/>
            <person name="Webster N.S."/>
        </authorList>
    </citation>
    <scope>NUCLEOTIDE SEQUENCE</scope>
    <source>
        <strain evidence="2">SB0664_bin_43</strain>
    </source>
</reference>
<dbReference type="AlphaFoldDB" id="A0A6B0Y2Z0"/>
<dbReference type="SUPFAM" id="SSF75005">
    <property type="entry name" value="Arabinanase/levansucrase/invertase"/>
    <property type="match status" value="1"/>
</dbReference>
<proteinExistence type="predicted"/>
<feature type="region of interest" description="Disordered" evidence="1">
    <location>
        <begin position="281"/>
        <end position="304"/>
    </location>
</feature>
<evidence type="ECO:0008006" key="3">
    <source>
        <dbReference type="Google" id="ProtNLM"/>
    </source>
</evidence>